<dbReference type="GO" id="GO:0006261">
    <property type="term" value="P:DNA-templated DNA replication"/>
    <property type="evidence" value="ECO:0007669"/>
    <property type="project" value="TreeGrafter"/>
</dbReference>
<comment type="caution">
    <text evidence="14">The sequence shown here is derived from an EMBL/GenBank/DDBJ whole genome shotgun (WGS) entry which is preliminary data.</text>
</comment>
<dbReference type="Gene3D" id="3.40.50.300">
    <property type="entry name" value="P-loop containing nucleotide triphosphate hydrolases"/>
    <property type="match status" value="1"/>
</dbReference>
<evidence type="ECO:0000256" key="9">
    <source>
        <dbReference type="ARBA" id="ARBA00022932"/>
    </source>
</evidence>
<comment type="subunit">
    <text evidence="11">DNA polymerase III contains a core (composed of alpha, epsilon and theta chains) that associates with a tau subunit. This core dimerizes to form the POLIII' complex. PolIII' associates with the gamma complex (composed of gamma, delta, delta', psi and chi chains) and with the beta chain to form the complete DNA polymerase III complex.</text>
</comment>
<feature type="compositionally biased region" description="Low complexity" evidence="12">
    <location>
        <begin position="389"/>
        <end position="403"/>
    </location>
</feature>
<keyword evidence="6 11" id="KW-0547">Nucleotide-binding</keyword>
<keyword evidence="3 11" id="KW-0548">Nucleotidyltransferase</keyword>
<dbReference type="NCBIfam" id="NF004046">
    <property type="entry name" value="PRK05563.1"/>
    <property type="match status" value="1"/>
</dbReference>
<sequence>MSEQRYLVAARKYRPQLFRELVAQEHVTETLKNALRLDRIGHAYLFSGPRGVGKTTAARLLAKAINCQTPLDQREDGAEPCRRCEACLAFEEGRSLNVLEIDAASNNRVEDVRELRETVRIPPQGARKKVYIIDEVHMLSNAAFNALLKTLEEPPPHVLFIFATTEPHKVLPTILSRCQRFDFRRIPVENIVARLREVCAAEGVEADDESLMLLARKGDGALRDALSAFDQAVSLCGTRLRYAELAQALGVVDIDLYFQVTEHVRTGNGAGMLQLVERVVGAGYDLQEFVIGLAEHVRNLLVARTLPDLSLIEAGEATRRRYAQVAEAFTEADLLRMLGLLAEAETALKQSAHPRLRLELTLLRLASLPHAVDLRRVLEQLDRLAQSAPEAPAAASSSAAADPSRGRTAGLSRLSTPTGSTTPQPAAPGSNLGSGPFGPPALQVRPSEKPGDSLAQATQSAAALMVAEAPEASFETLVSRWADVVQQIKQVRIHVGLLLEESRPLRLMHDTLELAVPGEHAERLLRNQETFLITQLHAHLSEAISIRRIRFVVQDRSVAATSAALPEEPEDPLELLRRLQQQVPALQQLIDRFGCEPLWQGN</sequence>
<comment type="function">
    <text evidence="11">DNA polymerase III is a complex, multichain enzyme responsible for most of the replicative synthesis in bacteria. This DNA polymerase also exhibits 3' to 5' exonuclease activity.</text>
</comment>
<accession>A0A7V2B061</accession>
<name>A0A7V2B061_RHOMR</name>
<dbReference type="GO" id="GO:0005524">
    <property type="term" value="F:ATP binding"/>
    <property type="evidence" value="ECO:0007669"/>
    <property type="project" value="UniProtKB-KW"/>
</dbReference>
<dbReference type="Gene3D" id="1.20.272.10">
    <property type="match status" value="1"/>
</dbReference>
<keyword evidence="9 11" id="KW-0239">DNA-directed DNA polymerase</keyword>
<dbReference type="InterPro" id="IPR022754">
    <property type="entry name" value="DNA_pol_III_gamma-3"/>
</dbReference>
<organism evidence="14">
    <name type="scientific">Rhodothermus marinus</name>
    <name type="common">Rhodothermus obamensis</name>
    <dbReference type="NCBI Taxonomy" id="29549"/>
    <lineage>
        <taxon>Bacteria</taxon>
        <taxon>Pseudomonadati</taxon>
        <taxon>Rhodothermota</taxon>
        <taxon>Rhodothermia</taxon>
        <taxon>Rhodothermales</taxon>
        <taxon>Rhodothermaceae</taxon>
        <taxon>Rhodothermus</taxon>
    </lineage>
</organism>
<keyword evidence="5" id="KW-0479">Metal-binding</keyword>
<evidence type="ECO:0000256" key="12">
    <source>
        <dbReference type="SAM" id="MobiDB-lite"/>
    </source>
</evidence>
<dbReference type="Pfam" id="PF13177">
    <property type="entry name" value="DNA_pol3_delta2"/>
    <property type="match status" value="1"/>
</dbReference>
<dbReference type="InterPro" id="IPR050238">
    <property type="entry name" value="DNA_Rep/Repair_Clamp_Loader"/>
</dbReference>
<dbReference type="GO" id="GO:0003887">
    <property type="term" value="F:DNA-directed DNA polymerase activity"/>
    <property type="evidence" value="ECO:0007669"/>
    <property type="project" value="UniProtKB-KW"/>
</dbReference>
<keyword evidence="8 11" id="KW-0067">ATP-binding</keyword>
<comment type="catalytic activity">
    <reaction evidence="10 11">
        <text>DNA(n) + a 2'-deoxyribonucleoside 5'-triphosphate = DNA(n+1) + diphosphate</text>
        <dbReference type="Rhea" id="RHEA:22508"/>
        <dbReference type="Rhea" id="RHEA-COMP:17339"/>
        <dbReference type="Rhea" id="RHEA-COMP:17340"/>
        <dbReference type="ChEBI" id="CHEBI:33019"/>
        <dbReference type="ChEBI" id="CHEBI:61560"/>
        <dbReference type="ChEBI" id="CHEBI:173112"/>
        <dbReference type="EC" id="2.7.7.7"/>
    </reaction>
</comment>
<dbReference type="CDD" id="cd00009">
    <property type="entry name" value="AAA"/>
    <property type="match status" value="1"/>
</dbReference>
<dbReference type="EC" id="2.7.7.7" evidence="11"/>
<dbReference type="GO" id="GO:0009360">
    <property type="term" value="C:DNA polymerase III complex"/>
    <property type="evidence" value="ECO:0007669"/>
    <property type="project" value="InterPro"/>
</dbReference>
<keyword evidence="7" id="KW-0862">Zinc</keyword>
<evidence type="ECO:0000256" key="3">
    <source>
        <dbReference type="ARBA" id="ARBA00022695"/>
    </source>
</evidence>
<proteinExistence type="inferred from homology"/>
<evidence type="ECO:0000256" key="6">
    <source>
        <dbReference type="ARBA" id="ARBA00022741"/>
    </source>
</evidence>
<dbReference type="NCBIfam" id="TIGR02397">
    <property type="entry name" value="dnaX_nterm"/>
    <property type="match status" value="1"/>
</dbReference>
<dbReference type="SMART" id="SM00382">
    <property type="entry name" value="AAA"/>
    <property type="match status" value="1"/>
</dbReference>
<dbReference type="CDD" id="cd18137">
    <property type="entry name" value="HLD_clamp_pol_III_gamma_tau"/>
    <property type="match status" value="1"/>
</dbReference>
<evidence type="ECO:0000256" key="7">
    <source>
        <dbReference type="ARBA" id="ARBA00022833"/>
    </source>
</evidence>
<dbReference type="Gene3D" id="1.10.8.60">
    <property type="match status" value="1"/>
</dbReference>
<dbReference type="InterPro" id="IPR003593">
    <property type="entry name" value="AAA+_ATPase"/>
</dbReference>
<dbReference type="GO" id="GO:0003677">
    <property type="term" value="F:DNA binding"/>
    <property type="evidence" value="ECO:0007669"/>
    <property type="project" value="InterPro"/>
</dbReference>
<dbReference type="EMBL" id="DSGB01000004">
    <property type="protein sequence ID" value="HER95854.1"/>
    <property type="molecule type" value="Genomic_DNA"/>
</dbReference>
<dbReference type="SUPFAM" id="SSF52540">
    <property type="entry name" value="P-loop containing nucleoside triphosphate hydrolases"/>
    <property type="match status" value="1"/>
</dbReference>
<comment type="similarity">
    <text evidence="1 11">Belongs to the DnaX/STICHEL family.</text>
</comment>
<evidence type="ECO:0000256" key="2">
    <source>
        <dbReference type="ARBA" id="ARBA00022679"/>
    </source>
</evidence>
<dbReference type="GO" id="GO:0046872">
    <property type="term" value="F:metal ion binding"/>
    <property type="evidence" value="ECO:0007669"/>
    <property type="project" value="UniProtKB-KW"/>
</dbReference>
<evidence type="ECO:0000256" key="8">
    <source>
        <dbReference type="ARBA" id="ARBA00022840"/>
    </source>
</evidence>
<dbReference type="PANTHER" id="PTHR11669:SF0">
    <property type="entry name" value="PROTEIN STICHEL-LIKE 2"/>
    <property type="match status" value="1"/>
</dbReference>
<dbReference type="InterPro" id="IPR045085">
    <property type="entry name" value="HLD_clamp_pol_III_gamma_tau"/>
</dbReference>
<feature type="region of interest" description="Disordered" evidence="12">
    <location>
        <begin position="389"/>
        <end position="456"/>
    </location>
</feature>
<dbReference type="PANTHER" id="PTHR11669">
    <property type="entry name" value="REPLICATION FACTOR C / DNA POLYMERASE III GAMMA-TAU SUBUNIT"/>
    <property type="match status" value="1"/>
</dbReference>
<dbReference type="SUPFAM" id="SSF48019">
    <property type="entry name" value="post-AAA+ oligomerization domain-like"/>
    <property type="match status" value="1"/>
</dbReference>
<reference evidence="14" key="1">
    <citation type="journal article" date="2020" name="mSystems">
        <title>Genome- and Community-Level Interaction Insights into Carbon Utilization and Element Cycling Functions of Hydrothermarchaeota in Hydrothermal Sediment.</title>
        <authorList>
            <person name="Zhou Z."/>
            <person name="Liu Y."/>
            <person name="Xu W."/>
            <person name="Pan J."/>
            <person name="Luo Z.H."/>
            <person name="Li M."/>
        </authorList>
    </citation>
    <scope>NUCLEOTIDE SEQUENCE [LARGE SCALE GENOMIC DNA]</scope>
    <source>
        <strain evidence="14">SpSt-143</strain>
    </source>
</reference>
<evidence type="ECO:0000256" key="10">
    <source>
        <dbReference type="ARBA" id="ARBA00049244"/>
    </source>
</evidence>
<dbReference type="Pfam" id="PF22608">
    <property type="entry name" value="DNAX_ATPase_lid"/>
    <property type="match status" value="1"/>
</dbReference>
<dbReference type="InterPro" id="IPR027417">
    <property type="entry name" value="P-loop_NTPase"/>
</dbReference>
<dbReference type="FunFam" id="3.40.50.300:FF:000014">
    <property type="entry name" value="DNA polymerase III subunit gamma/tau"/>
    <property type="match status" value="1"/>
</dbReference>
<keyword evidence="4 11" id="KW-0235">DNA replication</keyword>
<evidence type="ECO:0000256" key="1">
    <source>
        <dbReference type="ARBA" id="ARBA00006360"/>
    </source>
</evidence>
<protein>
    <recommendedName>
        <fullName evidence="11">DNA polymerase III subunit gamma/tau</fullName>
        <ecNumber evidence="11">2.7.7.7</ecNumber>
    </recommendedName>
</protein>
<feature type="domain" description="AAA+ ATPase" evidence="13">
    <location>
        <begin position="40"/>
        <end position="187"/>
    </location>
</feature>
<evidence type="ECO:0000256" key="5">
    <source>
        <dbReference type="ARBA" id="ARBA00022723"/>
    </source>
</evidence>
<evidence type="ECO:0000313" key="14">
    <source>
        <dbReference type="EMBL" id="HER95854.1"/>
    </source>
</evidence>
<keyword evidence="2 11" id="KW-0808">Transferase</keyword>
<evidence type="ECO:0000256" key="4">
    <source>
        <dbReference type="ARBA" id="ARBA00022705"/>
    </source>
</evidence>
<feature type="compositionally biased region" description="Polar residues" evidence="12">
    <location>
        <begin position="413"/>
        <end position="424"/>
    </location>
</feature>
<evidence type="ECO:0000259" key="13">
    <source>
        <dbReference type="SMART" id="SM00382"/>
    </source>
</evidence>
<dbReference type="Pfam" id="PF12169">
    <property type="entry name" value="DNA_pol3_gamma3"/>
    <property type="match status" value="1"/>
</dbReference>
<evidence type="ECO:0000256" key="11">
    <source>
        <dbReference type="RuleBase" id="RU364063"/>
    </source>
</evidence>
<dbReference type="InterPro" id="IPR012763">
    <property type="entry name" value="DNA_pol_III_sug/sutau_N"/>
</dbReference>
<dbReference type="InterPro" id="IPR008921">
    <property type="entry name" value="DNA_pol3_clamp-load_cplx_C"/>
</dbReference>
<gene>
    <name evidence="11 14" type="primary">dnaX</name>
    <name evidence="14" type="ORF">ENO59_04980</name>
</gene>
<dbReference type="AlphaFoldDB" id="A0A7V2B061"/>